<reference evidence="1 2" key="1">
    <citation type="submission" date="2019-04" db="EMBL/GenBank/DDBJ databases">
        <title>Isolation and culture of sulfate reducing bacteria from the cold seep of the South China Sea.</title>
        <authorList>
            <person name="Sun C."/>
            <person name="Liu R."/>
        </authorList>
    </citation>
    <scope>NUCLEOTIDE SEQUENCE [LARGE SCALE GENOMIC DNA]</scope>
    <source>
        <strain evidence="1 2">CS1</strain>
    </source>
</reference>
<protein>
    <submittedName>
        <fullName evidence="1">DUF2795 domain-containing protein</fullName>
    </submittedName>
</protein>
<organism evidence="1 2">
    <name type="scientific">Oceanidesulfovibrio marinus</name>
    <dbReference type="NCBI Taxonomy" id="370038"/>
    <lineage>
        <taxon>Bacteria</taxon>
        <taxon>Pseudomonadati</taxon>
        <taxon>Thermodesulfobacteriota</taxon>
        <taxon>Desulfovibrionia</taxon>
        <taxon>Desulfovibrionales</taxon>
        <taxon>Desulfovibrionaceae</taxon>
        <taxon>Oceanidesulfovibrio</taxon>
    </lineage>
</organism>
<keyword evidence="2" id="KW-1185">Reference proteome</keyword>
<dbReference type="Pfam" id="PF11387">
    <property type="entry name" value="DUF2795"/>
    <property type="match status" value="1"/>
</dbReference>
<dbReference type="InterPro" id="IPR021527">
    <property type="entry name" value="DUF2795"/>
</dbReference>
<gene>
    <name evidence="1" type="ORF">E8L03_10150</name>
</gene>
<evidence type="ECO:0000313" key="2">
    <source>
        <dbReference type="Proteomes" id="UP000503251"/>
    </source>
</evidence>
<dbReference type="EMBL" id="CP039543">
    <property type="protein sequence ID" value="QJT09279.1"/>
    <property type="molecule type" value="Genomic_DNA"/>
</dbReference>
<name>A0ABX6NGK8_9BACT</name>
<evidence type="ECO:0000313" key="1">
    <source>
        <dbReference type="EMBL" id="QJT09279.1"/>
    </source>
</evidence>
<proteinExistence type="predicted"/>
<dbReference type="Proteomes" id="UP000503251">
    <property type="component" value="Chromosome"/>
</dbReference>
<accession>A0ABX6NGK8</accession>
<sequence>MSHYTPDDIAALSRYLKDANFPATRKTIIDLAVENGAPEESLEALAGLPERDYIHMDEVIKEIGSLHK</sequence>
<dbReference type="RefSeq" id="WP_171267279.1">
    <property type="nucleotide sequence ID" value="NZ_CP039543.1"/>
</dbReference>